<evidence type="ECO:0008006" key="5">
    <source>
        <dbReference type="Google" id="ProtNLM"/>
    </source>
</evidence>
<keyword evidence="4" id="KW-1185">Reference proteome</keyword>
<name>A0A7M3MJM0_9BACT</name>
<dbReference type="Proteomes" id="UP000448292">
    <property type="component" value="Unassembled WGS sequence"/>
</dbReference>
<evidence type="ECO:0000256" key="2">
    <source>
        <dbReference type="ARBA" id="ARBA00022679"/>
    </source>
</evidence>
<dbReference type="Gene3D" id="3.40.50.2000">
    <property type="entry name" value="Glycogen Phosphorylase B"/>
    <property type="match status" value="1"/>
</dbReference>
<dbReference type="SUPFAM" id="SSF53756">
    <property type="entry name" value="UDP-Glycosyltransferase/glycogen phosphorylase"/>
    <property type="match status" value="1"/>
</dbReference>
<dbReference type="GO" id="GO:0008713">
    <property type="term" value="F:ADP-heptose-lipopolysaccharide heptosyltransferase activity"/>
    <property type="evidence" value="ECO:0007669"/>
    <property type="project" value="TreeGrafter"/>
</dbReference>
<evidence type="ECO:0000256" key="1">
    <source>
        <dbReference type="ARBA" id="ARBA00022676"/>
    </source>
</evidence>
<dbReference type="Pfam" id="PF01075">
    <property type="entry name" value="Glyco_transf_9"/>
    <property type="match status" value="1"/>
</dbReference>
<dbReference type="GO" id="GO:0009244">
    <property type="term" value="P:lipopolysaccharide core region biosynthetic process"/>
    <property type="evidence" value="ECO:0007669"/>
    <property type="project" value="TreeGrafter"/>
</dbReference>
<protein>
    <recommendedName>
        <fullName evidence="5">Glycosyltransferase family 9 protein</fullName>
    </recommendedName>
</protein>
<keyword evidence="2" id="KW-0808">Transferase</keyword>
<reference evidence="3 4" key="1">
    <citation type="submission" date="2018-06" db="EMBL/GenBank/DDBJ databases">
        <title>Complete genome of Desulfovibrio indonesiensis P37SLT.</title>
        <authorList>
            <person name="Crispim J.S."/>
            <person name="Vidigal P.M.P."/>
            <person name="Silva L.C.F."/>
            <person name="Laguardia C.N."/>
            <person name="Araujo L.C."/>
            <person name="Dias R.S."/>
            <person name="Sousa M.P."/>
            <person name="Paula S.O."/>
            <person name="Silva C."/>
        </authorList>
    </citation>
    <scope>NUCLEOTIDE SEQUENCE [LARGE SCALE GENOMIC DNA]</scope>
    <source>
        <strain evidence="3 4">P37SLT</strain>
    </source>
</reference>
<dbReference type="AlphaFoldDB" id="A0A7M3MJM0"/>
<dbReference type="EMBL" id="QMIE01000001">
    <property type="protein sequence ID" value="TVM20019.1"/>
    <property type="molecule type" value="Genomic_DNA"/>
</dbReference>
<organism evidence="3 4">
    <name type="scientific">Oceanidesulfovibrio indonesiensis</name>
    <dbReference type="NCBI Taxonomy" id="54767"/>
    <lineage>
        <taxon>Bacteria</taxon>
        <taxon>Pseudomonadati</taxon>
        <taxon>Thermodesulfobacteriota</taxon>
        <taxon>Desulfovibrionia</taxon>
        <taxon>Desulfovibrionales</taxon>
        <taxon>Desulfovibrionaceae</taxon>
        <taxon>Oceanidesulfovibrio</taxon>
    </lineage>
</organism>
<dbReference type="PANTHER" id="PTHR30160">
    <property type="entry name" value="TETRAACYLDISACCHARIDE 4'-KINASE-RELATED"/>
    <property type="match status" value="1"/>
</dbReference>
<dbReference type="CDD" id="cd03789">
    <property type="entry name" value="GT9_LPS_heptosyltransferase"/>
    <property type="match status" value="1"/>
</dbReference>
<dbReference type="InterPro" id="IPR051199">
    <property type="entry name" value="LPS_LOS_Heptosyltrfase"/>
</dbReference>
<evidence type="ECO:0000313" key="4">
    <source>
        <dbReference type="Proteomes" id="UP000448292"/>
    </source>
</evidence>
<proteinExistence type="predicted"/>
<gene>
    <name evidence="3" type="ORF">DPQ33_01975</name>
</gene>
<comment type="caution">
    <text evidence="3">The sequence shown here is derived from an EMBL/GenBank/DDBJ whole genome shotgun (WGS) entry which is preliminary data.</text>
</comment>
<evidence type="ECO:0000313" key="3">
    <source>
        <dbReference type="EMBL" id="TVM20019.1"/>
    </source>
</evidence>
<dbReference type="RefSeq" id="WP_144301481.1">
    <property type="nucleotide sequence ID" value="NZ_QMIE01000001.1"/>
</dbReference>
<accession>A0A7M3MJM0</accession>
<dbReference type="GO" id="GO:0005829">
    <property type="term" value="C:cytosol"/>
    <property type="evidence" value="ECO:0007669"/>
    <property type="project" value="TreeGrafter"/>
</dbReference>
<dbReference type="InterPro" id="IPR002201">
    <property type="entry name" value="Glyco_trans_9"/>
</dbReference>
<dbReference type="PANTHER" id="PTHR30160:SF1">
    <property type="entry name" value="LIPOPOLYSACCHARIDE 1,2-N-ACETYLGLUCOSAMINETRANSFERASE-RELATED"/>
    <property type="match status" value="1"/>
</dbReference>
<dbReference type="OrthoDB" id="9795016at2"/>
<sequence>MAADKIILVHNGAVGDFLIAWPALLALARRYDQEAPLFYAGRETYMDWARAAGFEPAPAEMRAAVERLYSAADWRTPALSSLAGSLIVWIGLRTPPFAETLLDHRSDDPTRLVFLPMVGPDAEESTREHLARMLREQLGIAWPQDHAAVWRERVAGWSGVGRGGDVLLFPGAGHRAKEWPMNNWLDLARRLRNRGAFCRLALGPAELERGFDAQEIPVARPATLAELAAAIAGASVSVSADTGPLHLAALAGAPCIALFGPTSARQWAPDGVRILRAHAECRPCSRTTRSITCETRRCMATISVEEVERHVLASIAAQKEKPA</sequence>
<keyword evidence="1" id="KW-0328">Glycosyltransferase</keyword>